<protein>
    <submittedName>
        <fullName evidence="1">Uncharacterized protein</fullName>
    </submittedName>
</protein>
<reference evidence="1" key="1">
    <citation type="submission" date="2021-01" db="EMBL/GenBank/DDBJ databases">
        <authorList>
            <person name="Kaushik A."/>
        </authorList>
    </citation>
    <scope>NUCLEOTIDE SEQUENCE</scope>
    <source>
        <strain evidence="1">AG5</strain>
    </source>
</reference>
<accession>A0A8H3DZS4</accession>
<sequence length="168" mass="18653">MGAGKPVSFSSFSHRLPIIMSRSWLDARWVMWRPHPGQGSSDALANWAAKTRATVEWETTLIRQPDNTAIHVVVPKLTCVKCHPLTDAHGATISYPCSDQSQARLLCDRMIEDWRSGYDSAYTVSVMICYRLTRYAIQDCAGQGPNLKAAKSMAAQRILESGHCMIGL</sequence>
<dbReference type="AlphaFoldDB" id="A0A8H3DZS4"/>
<evidence type="ECO:0000313" key="3">
    <source>
        <dbReference type="Proteomes" id="UP000663827"/>
    </source>
</evidence>
<dbReference type="EMBL" id="CAJNJQ010001749">
    <property type="protein sequence ID" value="CAE7148111.1"/>
    <property type="molecule type" value="Genomic_DNA"/>
</dbReference>
<proteinExistence type="predicted"/>
<dbReference type="Proteomes" id="UP000663827">
    <property type="component" value="Unassembled WGS sequence"/>
</dbReference>
<comment type="caution">
    <text evidence="1">The sequence shown here is derived from an EMBL/GenBank/DDBJ whole genome shotgun (WGS) entry which is preliminary data.</text>
</comment>
<evidence type="ECO:0000313" key="2">
    <source>
        <dbReference type="EMBL" id="CAE7148111.1"/>
    </source>
</evidence>
<dbReference type="EMBL" id="CAJNJQ010001749">
    <property type="protein sequence ID" value="CAE7148094.1"/>
    <property type="molecule type" value="Genomic_DNA"/>
</dbReference>
<name>A0A8H3DZS4_9AGAM</name>
<evidence type="ECO:0000313" key="1">
    <source>
        <dbReference type="EMBL" id="CAE7148094.1"/>
    </source>
</evidence>
<gene>
    <name evidence="1" type="ORF">RDB_LOCUS85581</name>
    <name evidence="2" type="ORF">RDB_LOCUS85582</name>
</gene>
<organism evidence="1 3">
    <name type="scientific">Rhizoctonia solani</name>
    <dbReference type="NCBI Taxonomy" id="456999"/>
    <lineage>
        <taxon>Eukaryota</taxon>
        <taxon>Fungi</taxon>
        <taxon>Dikarya</taxon>
        <taxon>Basidiomycota</taxon>
        <taxon>Agaricomycotina</taxon>
        <taxon>Agaricomycetes</taxon>
        <taxon>Cantharellales</taxon>
        <taxon>Ceratobasidiaceae</taxon>
        <taxon>Rhizoctonia</taxon>
    </lineage>
</organism>